<accession>A0AC61MS25</accession>
<dbReference type="EMBL" id="CP066744">
    <property type="protein sequence ID" value="QQK08367.1"/>
    <property type="molecule type" value="Genomic_DNA"/>
</dbReference>
<dbReference type="EC" id="6.3.5.4" evidence="1"/>
<protein>
    <submittedName>
        <fullName evidence="1">Asparagine synthase (Glutamine-hydrolyzing)</fullName>
        <ecNumber evidence="1">6.3.5.4</ecNumber>
    </submittedName>
</protein>
<keyword evidence="2" id="KW-1185">Reference proteome</keyword>
<reference evidence="1 2" key="1">
    <citation type="journal article" date="2022" name="Int. J. Syst. Evol. Microbiol.">
        <title>Miniphocaeibacter halophilus sp. nov., an ammonium-tolerant acetate-producing bacterium isolated from a biogas system.</title>
        <authorList>
            <person name="Schnurer A."/>
            <person name="Singh A."/>
            <person name="Bi S."/>
            <person name="Qiao W."/>
            <person name="Westerholm M."/>
        </authorList>
    </citation>
    <scope>NUCLEOTIDE SEQUENCE [LARGE SCALE GENOMIC DNA]</scope>
    <source>
        <strain evidence="1 2">AMB_01</strain>
    </source>
</reference>
<keyword evidence="1" id="KW-0436">Ligase</keyword>
<evidence type="ECO:0000313" key="2">
    <source>
        <dbReference type="Proteomes" id="UP000595814"/>
    </source>
</evidence>
<dbReference type="Proteomes" id="UP000595814">
    <property type="component" value="Chromosome"/>
</dbReference>
<organism evidence="1 2">
    <name type="scientific">Miniphocaeibacter halophilus</name>
    <dbReference type="NCBI Taxonomy" id="2931922"/>
    <lineage>
        <taxon>Bacteria</taxon>
        <taxon>Bacillati</taxon>
        <taxon>Bacillota</taxon>
        <taxon>Tissierellia</taxon>
        <taxon>Tissierellales</taxon>
        <taxon>Peptoniphilaceae</taxon>
        <taxon>Miniphocaeibacter</taxon>
    </lineage>
</organism>
<sequence>MCGFVGVFNPNKIDENYKPILKEMADEIIHRGPNSDGYFFDNSVAFGFRRLSMVDLSSCGDQPFYTEDKTKVMVFNGEIYNYKEIREELIKDGYEFISNTDSEVLLKAYDKWGEKVLNKLRGMFVFVVWDMKNQELFMARDFFGIKPLYYTMNTKDGSLLFGSEIKAFLKNPNFIKEFNKDALKPYLTFQYSALEETFFKGVYKLKQGHYMKIKNGKMDITRYWKPEFKPTNKSLDEYVEDIRKVMEETVDLYKETDVKWGSFLSGGIDSSYIACLSKPEKTFSVGFKDYEGDYNETHLAKELSDIIGAKHHVKLIGAEDCIGNLPKIQYLMDEPHSNLSAIPLYFLSQMAGEHVTAVLSGEGADELFGGYFPYGETENLKKYKKLPFGLRRFLKNITKNMKRTRLTKLFDRGGSYLHEEFIGEAKIYEPEHADKLLKPEYRKGRNPYDIAKEFYSTIPNESELTKKQLMDMEYWMPGDILLKGDKMSSAHSIEVRTPFLDPKVMEVAATIPEEFRVNGDKFKYALRKASEKSLPDEWANRKKVGFPVPIRYWLREEKYYNIFKEEFTSDIAKKFFNTDELVKLLDEHYEKKALNQRLLWTPYVFLIWYKEYFVKR</sequence>
<evidence type="ECO:0000313" key="1">
    <source>
        <dbReference type="EMBL" id="QQK08367.1"/>
    </source>
</evidence>
<proteinExistence type="predicted"/>
<gene>
    <name evidence="1" type="primary">asnB</name>
    <name evidence="1" type="ORF">JFY71_02155</name>
</gene>
<name>A0AC61MS25_9FIRM</name>